<dbReference type="GeneID" id="66081534"/>
<dbReference type="Gene3D" id="1.20.1280.50">
    <property type="match status" value="1"/>
</dbReference>
<evidence type="ECO:0000313" key="4">
    <source>
        <dbReference type="Proteomes" id="UP001049176"/>
    </source>
</evidence>
<dbReference type="SUPFAM" id="SSF81383">
    <property type="entry name" value="F-box domain"/>
    <property type="match status" value="1"/>
</dbReference>
<dbReference type="InterPro" id="IPR001810">
    <property type="entry name" value="F-box_dom"/>
</dbReference>
<feature type="region of interest" description="Disordered" evidence="1">
    <location>
        <begin position="485"/>
        <end position="507"/>
    </location>
</feature>
<dbReference type="Pfam" id="PF12937">
    <property type="entry name" value="F-box-like"/>
    <property type="match status" value="1"/>
</dbReference>
<evidence type="ECO:0000313" key="3">
    <source>
        <dbReference type="EMBL" id="KAG7088470.1"/>
    </source>
</evidence>
<dbReference type="RefSeq" id="XP_043004941.1">
    <property type="nucleotide sequence ID" value="XM_043157574.1"/>
</dbReference>
<dbReference type="EMBL" id="CM032188">
    <property type="protein sequence ID" value="KAG7088470.1"/>
    <property type="molecule type" value="Genomic_DNA"/>
</dbReference>
<dbReference type="PROSITE" id="PS50181">
    <property type="entry name" value="FBOX"/>
    <property type="match status" value="1"/>
</dbReference>
<proteinExistence type="predicted"/>
<reference evidence="3" key="1">
    <citation type="journal article" date="2021" name="Genome Biol. Evol.">
        <title>The assembled and annotated genome of the fairy-ring fungus Marasmius oreades.</title>
        <authorList>
            <person name="Hiltunen M."/>
            <person name="Ament-Velasquez S.L."/>
            <person name="Johannesson H."/>
        </authorList>
    </citation>
    <scope>NUCLEOTIDE SEQUENCE</scope>
    <source>
        <strain evidence="3">03SP1</strain>
    </source>
</reference>
<gene>
    <name evidence="3" type="ORF">E1B28_012459</name>
</gene>
<dbReference type="SUPFAM" id="SSF52047">
    <property type="entry name" value="RNI-like"/>
    <property type="match status" value="1"/>
</dbReference>
<dbReference type="Gene3D" id="3.80.10.10">
    <property type="entry name" value="Ribonuclease Inhibitor"/>
    <property type="match status" value="1"/>
</dbReference>
<evidence type="ECO:0000259" key="2">
    <source>
        <dbReference type="PROSITE" id="PS50181"/>
    </source>
</evidence>
<feature type="domain" description="F-box" evidence="2">
    <location>
        <begin position="21"/>
        <end position="71"/>
    </location>
</feature>
<protein>
    <recommendedName>
        <fullName evidence="2">F-box domain-containing protein</fullName>
    </recommendedName>
</protein>
<comment type="caution">
    <text evidence="3">The sequence shown here is derived from an EMBL/GenBank/DDBJ whole genome shotgun (WGS) entry which is preliminary data.</text>
</comment>
<dbReference type="OrthoDB" id="3359674at2759"/>
<dbReference type="AlphaFoldDB" id="A0A9P7RRP9"/>
<dbReference type="InterPro" id="IPR032675">
    <property type="entry name" value="LRR_dom_sf"/>
</dbReference>
<name>A0A9P7RRP9_9AGAR</name>
<sequence>MGKAYMPTTTTTSRCVQEHSTVNIDSLPPELLIHIFGFTAAIDLLSPLNIALVCRKWNDVITTSPSVYQYIHLSDSLPFNKTTLTETEISTQRAKFWKRNLTLAKLWVERANPLPFDVDIRIGPQVKEEKDRVDLVRDDSNLLGMLSPFYENMERWRLLVVNDGERPAESFKFNQLLTTRSKRMSTLCSLNISICDLSNEDSLLHVPKGLFIPSTSVLTLPPSLLGHDQVFPSPLTPFISQINRKQDREKDGRLTANFVLPTLPFLPTASEYHITHPVQPSGLPSITSLTLTEYSVTRHLNPYVLLSFLNTTPNLQKLTFVGWSHADRHPPASRLPVARLPMLNTLQLRSTCLARSILSCLYVPRLQYLELAHLNLDFELPLPGVEDIASGLVEEVYEDGDSDDEANDFSQSPWSDRSTGMGLRALMKRSNPPLKVLYMDFTDMRTKDFVWLFPKLQELEEFVIVASDMSDTVMKLLEPCHEKAGPASSFMDSNNGRDNEAGRADPQSSTIMTSRLMLPRLKKLELYNCNRLSGGTMVDVLLKRVRYTDRLSRITLPITPPASPASSSLETSFIVENAYESLAPLSPAVANVAQVYTLESLAIVGCDGFWHRHSQLLSNELGNEERNMRLEA</sequence>
<dbReference type="KEGG" id="more:E1B28_012459"/>
<dbReference type="Proteomes" id="UP001049176">
    <property type="component" value="Chromosome 8"/>
</dbReference>
<accession>A0A9P7RRP9</accession>
<evidence type="ECO:0000256" key="1">
    <source>
        <dbReference type="SAM" id="MobiDB-lite"/>
    </source>
</evidence>
<dbReference type="InterPro" id="IPR036047">
    <property type="entry name" value="F-box-like_dom_sf"/>
</dbReference>
<keyword evidence="4" id="KW-1185">Reference proteome</keyword>
<organism evidence="3 4">
    <name type="scientific">Marasmius oreades</name>
    <name type="common">fairy-ring Marasmius</name>
    <dbReference type="NCBI Taxonomy" id="181124"/>
    <lineage>
        <taxon>Eukaryota</taxon>
        <taxon>Fungi</taxon>
        <taxon>Dikarya</taxon>
        <taxon>Basidiomycota</taxon>
        <taxon>Agaricomycotina</taxon>
        <taxon>Agaricomycetes</taxon>
        <taxon>Agaricomycetidae</taxon>
        <taxon>Agaricales</taxon>
        <taxon>Marasmiineae</taxon>
        <taxon>Marasmiaceae</taxon>
        <taxon>Marasmius</taxon>
    </lineage>
</organism>